<keyword evidence="5" id="KW-0175">Coiled coil</keyword>
<dbReference type="Proteomes" id="UP000183417">
    <property type="component" value="Unassembled WGS sequence"/>
</dbReference>
<dbReference type="SMART" id="SM00283">
    <property type="entry name" value="MA"/>
    <property type="match status" value="1"/>
</dbReference>
<evidence type="ECO:0000256" key="1">
    <source>
        <dbReference type="ARBA" id="ARBA00004370"/>
    </source>
</evidence>
<keyword evidence="4" id="KW-0807">Transducer</keyword>
<dbReference type="CDD" id="cd11386">
    <property type="entry name" value="MCP_signal"/>
    <property type="match status" value="1"/>
</dbReference>
<feature type="compositionally biased region" description="Basic and acidic residues" evidence="6">
    <location>
        <begin position="577"/>
        <end position="586"/>
    </location>
</feature>
<dbReference type="Pfam" id="PF00672">
    <property type="entry name" value="HAMP"/>
    <property type="match status" value="1"/>
</dbReference>
<dbReference type="GO" id="GO:0007165">
    <property type="term" value="P:signal transduction"/>
    <property type="evidence" value="ECO:0007669"/>
    <property type="project" value="UniProtKB-KW"/>
</dbReference>
<dbReference type="FunFam" id="1.10.287.950:FF:000001">
    <property type="entry name" value="Methyl-accepting chemotaxis sensory transducer"/>
    <property type="match status" value="1"/>
</dbReference>
<proteinExistence type="inferred from homology"/>
<dbReference type="AlphaFoldDB" id="A0A1H3SAJ7"/>
<dbReference type="CDD" id="cd06225">
    <property type="entry name" value="HAMP"/>
    <property type="match status" value="1"/>
</dbReference>
<evidence type="ECO:0000313" key="11">
    <source>
        <dbReference type="Proteomes" id="UP000183417"/>
    </source>
</evidence>
<evidence type="ECO:0000259" key="8">
    <source>
        <dbReference type="PROSITE" id="PS50111"/>
    </source>
</evidence>
<feature type="domain" description="Methyl-accepting transducer" evidence="8">
    <location>
        <begin position="267"/>
        <end position="496"/>
    </location>
</feature>
<dbReference type="RefSeq" id="WP_074923197.1">
    <property type="nucleotide sequence ID" value="NZ_CP141274.1"/>
</dbReference>
<sequence length="586" mass="61521">MKNLRIGLRLGGGFTILLLIMLLISVTSIVSMGHMARSTTEITEVALAKERMISDWFRNIHSGSRRTTAIAKSSDPSLATFFAEDAAESSRQSSKLQDRIEPLLQTQEEKDIWVEIKKARAGYLAGRDVVTKAKAEGRAEDAERLFTQQYQPATQRYIDMVQRLLDMQRAAIDSSAADVLVRFSASRAAIITVVSLAFVLGVLAAWWITRGITRPLAEALRVARTVANNDLTSRITVDSRDETGQLLQALRQMNDNLAQVVGQVRSGADSIATASGEIDAGNQDLSSRTEQQASSLEQTAAAMEELTSTVKQNAENARQANQLAASASQTAVQGGKVVAGVVDTMGGISESSRKIADIIGVIDSIAFQTNILALNAAVEAARAGEQGRGFAVVAGEVRALAQRSASAAKDIKDLIADSVSKVEAGTRQVAEAGRTMDGIVQSVQQVSDLVAEITAASQEQSSGINQVHQAISQMDTVTQQNAALVEEAAAATGSLKSQVHQLAAAVSVFRIEGVASARPAVAPAPAPAGRAQPAAAQMRAPARPLAAPAAAASPGAPAAKPAAAKLPASRQSVPATGKDDGDWTSF</sequence>
<keyword evidence="7" id="KW-0812">Transmembrane</keyword>
<dbReference type="InterPro" id="IPR024478">
    <property type="entry name" value="HlyB_4HB_MCP"/>
</dbReference>
<evidence type="ECO:0000256" key="5">
    <source>
        <dbReference type="SAM" id="Coils"/>
    </source>
</evidence>
<dbReference type="PANTHER" id="PTHR43531">
    <property type="entry name" value="PROTEIN ICFG"/>
    <property type="match status" value="1"/>
</dbReference>
<evidence type="ECO:0000259" key="9">
    <source>
        <dbReference type="PROSITE" id="PS50885"/>
    </source>
</evidence>
<dbReference type="InterPro" id="IPR047347">
    <property type="entry name" value="YvaQ-like_sensor"/>
</dbReference>
<dbReference type="GO" id="GO:0004888">
    <property type="term" value="F:transmembrane signaling receptor activity"/>
    <property type="evidence" value="ECO:0007669"/>
    <property type="project" value="TreeGrafter"/>
</dbReference>
<dbReference type="EMBL" id="FNPE01000019">
    <property type="protein sequence ID" value="SDZ35022.1"/>
    <property type="molecule type" value="Genomic_DNA"/>
</dbReference>
<dbReference type="PANTHER" id="PTHR43531:SF14">
    <property type="entry name" value="METHYL-ACCEPTING CHEMOTAXIS PROTEIN I-RELATED"/>
    <property type="match status" value="1"/>
</dbReference>
<dbReference type="Pfam" id="PF00015">
    <property type="entry name" value="MCPsignal"/>
    <property type="match status" value="1"/>
</dbReference>
<evidence type="ECO:0000256" key="6">
    <source>
        <dbReference type="SAM" id="MobiDB-lite"/>
    </source>
</evidence>
<dbReference type="Gene3D" id="1.10.287.950">
    <property type="entry name" value="Methyl-accepting chemotaxis protein"/>
    <property type="match status" value="1"/>
</dbReference>
<name>A0A1H3SAJ7_9BURK</name>
<keyword evidence="2" id="KW-0488">Methylation</keyword>
<evidence type="ECO:0000313" key="10">
    <source>
        <dbReference type="EMBL" id="SDZ35022.1"/>
    </source>
</evidence>
<feature type="domain" description="HAMP" evidence="9">
    <location>
        <begin position="210"/>
        <end position="262"/>
    </location>
</feature>
<dbReference type="Pfam" id="PF12729">
    <property type="entry name" value="4HB_MCP_1"/>
    <property type="match status" value="1"/>
</dbReference>
<evidence type="ECO:0000256" key="2">
    <source>
        <dbReference type="ARBA" id="ARBA00022481"/>
    </source>
</evidence>
<dbReference type="SMART" id="SM00304">
    <property type="entry name" value="HAMP"/>
    <property type="match status" value="1"/>
</dbReference>
<organism evidence="10 11">
    <name type="scientific">Delftia lacustris</name>
    <dbReference type="NCBI Taxonomy" id="558537"/>
    <lineage>
        <taxon>Bacteria</taxon>
        <taxon>Pseudomonadati</taxon>
        <taxon>Pseudomonadota</taxon>
        <taxon>Betaproteobacteria</taxon>
        <taxon>Burkholderiales</taxon>
        <taxon>Comamonadaceae</taxon>
        <taxon>Delftia</taxon>
    </lineage>
</organism>
<dbReference type="GO" id="GO:0005886">
    <property type="term" value="C:plasma membrane"/>
    <property type="evidence" value="ECO:0007669"/>
    <property type="project" value="TreeGrafter"/>
</dbReference>
<dbReference type="PROSITE" id="PS50885">
    <property type="entry name" value="HAMP"/>
    <property type="match status" value="1"/>
</dbReference>
<keyword evidence="7" id="KW-1133">Transmembrane helix</keyword>
<keyword evidence="7" id="KW-0472">Membrane</keyword>
<dbReference type="InterPro" id="IPR051310">
    <property type="entry name" value="MCP_chemotaxis"/>
</dbReference>
<comment type="similarity">
    <text evidence="3">Belongs to the methyl-accepting chemotaxis (MCP) protein family.</text>
</comment>
<protein>
    <submittedName>
        <fullName evidence="10">Methyl-accepting chemotaxis protein</fullName>
    </submittedName>
</protein>
<evidence type="ECO:0000256" key="7">
    <source>
        <dbReference type="SAM" id="Phobius"/>
    </source>
</evidence>
<reference evidence="10 11" key="1">
    <citation type="submission" date="2016-10" db="EMBL/GenBank/DDBJ databases">
        <authorList>
            <person name="de Groot N.N."/>
        </authorList>
    </citation>
    <scope>NUCLEOTIDE SEQUENCE [LARGE SCALE GENOMIC DNA]</scope>
    <source>
        <strain evidence="10 11">LMG 24775</strain>
    </source>
</reference>
<dbReference type="GeneID" id="94692240"/>
<dbReference type="CDD" id="cd19411">
    <property type="entry name" value="MCP2201-like_sensor"/>
    <property type="match status" value="1"/>
</dbReference>
<feature type="transmembrane region" description="Helical" evidence="7">
    <location>
        <begin position="6"/>
        <end position="30"/>
    </location>
</feature>
<dbReference type="GO" id="GO:0006935">
    <property type="term" value="P:chemotaxis"/>
    <property type="evidence" value="ECO:0007669"/>
    <property type="project" value="TreeGrafter"/>
</dbReference>
<comment type="subcellular location">
    <subcellularLocation>
        <location evidence="1">Membrane</location>
    </subcellularLocation>
</comment>
<feature type="compositionally biased region" description="Low complexity" evidence="6">
    <location>
        <begin position="520"/>
        <end position="568"/>
    </location>
</feature>
<dbReference type="PROSITE" id="PS50111">
    <property type="entry name" value="CHEMOTAXIS_TRANSDUC_2"/>
    <property type="match status" value="1"/>
</dbReference>
<feature type="region of interest" description="Disordered" evidence="6">
    <location>
        <begin position="520"/>
        <end position="586"/>
    </location>
</feature>
<accession>A0A1H3SAJ7</accession>
<evidence type="ECO:0000256" key="4">
    <source>
        <dbReference type="PROSITE-ProRule" id="PRU00284"/>
    </source>
</evidence>
<evidence type="ECO:0000256" key="3">
    <source>
        <dbReference type="ARBA" id="ARBA00029447"/>
    </source>
</evidence>
<dbReference type="SUPFAM" id="SSF58104">
    <property type="entry name" value="Methyl-accepting chemotaxis protein (MCP) signaling domain"/>
    <property type="match status" value="1"/>
</dbReference>
<feature type="coiled-coil region" evidence="5">
    <location>
        <begin position="286"/>
        <end position="323"/>
    </location>
</feature>
<dbReference type="InterPro" id="IPR003660">
    <property type="entry name" value="HAMP_dom"/>
</dbReference>
<gene>
    <name evidence="10" type="ORF">SAMN05421547_11936</name>
</gene>
<dbReference type="InterPro" id="IPR004089">
    <property type="entry name" value="MCPsignal_dom"/>
</dbReference>
<feature type="transmembrane region" description="Helical" evidence="7">
    <location>
        <begin position="188"/>
        <end position="208"/>
    </location>
</feature>